<accession>A0A1X0R546</accession>
<dbReference type="EMBL" id="KV921911">
    <property type="protein sequence ID" value="ORE07058.1"/>
    <property type="molecule type" value="Genomic_DNA"/>
</dbReference>
<organism evidence="2">
    <name type="scientific">Rhizopus microsporus var. microsporus</name>
    <dbReference type="NCBI Taxonomy" id="86635"/>
    <lineage>
        <taxon>Eukaryota</taxon>
        <taxon>Fungi</taxon>
        <taxon>Fungi incertae sedis</taxon>
        <taxon>Mucoromycota</taxon>
        <taxon>Mucoromycotina</taxon>
        <taxon>Mucoromycetes</taxon>
        <taxon>Mucorales</taxon>
        <taxon>Mucorineae</taxon>
        <taxon>Rhizopodaceae</taxon>
        <taxon>Rhizopus</taxon>
    </lineage>
</organism>
<name>A0A1X0R546_RHIZD</name>
<evidence type="ECO:0000313" key="2">
    <source>
        <dbReference type="EMBL" id="ORE07058.1"/>
    </source>
</evidence>
<reference evidence="2" key="1">
    <citation type="journal article" date="2016" name="Proc. Natl. Acad. Sci. U.S.A.">
        <title>Lipid metabolic changes in an early divergent fungus govern the establishment of a mutualistic symbiosis with endobacteria.</title>
        <authorList>
            <person name="Lastovetsky O.A."/>
            <person name="Gaspar M.L."/>
            <person name="Mondo S.J."/>
            <person name="LaButti K.M."/>
            <person name="Sandor L."/>
            <person name="Grigoriev I.V."/>
            <person name="Henry S.A."/>
            <person name="Pawlowska T.E."/>
        </authorList>
    </citation>
    <scope>NUCLEOTIDE SEQUENCE [LARGE SCALE GENOMIC DNA]</scope>
    <source>
        <strain evidence="2">ATCC 52814</strain>
    </source>
</reference>
<feature type="compositionally biased region" description="Basic residues" evidence="1">
    <location>
        <begin position="123"/>
        <end position="137"/>
    </location>
</feature>
<dbReference type="VEuPathDB" id="FungiDB:BCV72DRAFT_262361"/>
<evidence type="ECO:0000256" key="1">
    <source>
        <dbReference type="SAM" id="MobiDB-lite"/>
    </source>
</evidence>
<feature type="region of interest" description="Disordered" evidence="1">
    <location>
        <begin position="101"/>
        <end position="232"/>
    </location>
</feature>
<feature type="compositionally biased region" description="Basic and acidic residues" evidence="1">
    <location>
        <begin position="171"/>
        <end position="182"/>
    </location>
</feature>
<sequence>MQVDSYEQYTDELLSRVFENAKQNQPLSSPISDWSASPLFCKPIDQTPILSPSLSNRSIEKAFSPVIKSPQSDLISSRHADVSSMDSESIILPFVPTSSITPSLPSSPVKQQKSYLRDTLSRKLSRKKEFKSAKKPLKIPLVKPNSSEEPLEPSQGQQERPQIQRQPSFWKPREDRPNEWWKPKKGQGEQSLKQHKVASIRTKKPKRPMAFKTPKRKPVAHAEKKKVSTQSHRPGTVIIKRVPHKQVASTNATASMPSNETIAVAPVSAAMPQPVYMVQQPYAMMPPVNHAGYYLVPSMVMSAQQSQQQPQTVSEKANLQVKRKKTTTLHNPREASNDKCILM</sequence>
<feature type="compositionally biased region" description="Basic residues" evidence="1">
    <location>
        <begin position="193"/>
        <end position="219"/>
    </location>
</feature>
<gene>
    <name evidence="2" type="ORF">BCV72DRAFT_262361</name>
</gene>
<proteinExistence type="predicted"/>
<dbReference type="Proteomes" id="UP000242414">
    <property type="component" value="Unassembled WGS sequence"/>
</dbReference>
<feature type="compositionally biased region" description="Low complexity" evidence="1">
    <location>
        <begin position="153"/>
        <end position="168"/>
    </location>
</feature>
<protein>
    <submittedName>
        <fullName evidence="2">Uncharacterized protein</fullName>
    </submittedName>
</protein>
<dbReference type="AlphaFoldDB" id="A0A1X0R546"/>
<dbReference type="OrthoDB" id="2234771at2759"/>